<organism evidence="1">
    <name type="scientific">marine metagenome</name>
    <dbReference type="NCBI Taxonomy" id="408172"/>
    <lineage>
        <taxon>unclassified sequences</taxon>
        <taxon>metagenomes</taxon>
        <taxon>ecological metagenomes</taxon>
    </lineage>
</organism>
<sequence>MPEYSYIARSQEGKRTEGNLTADNLTAAMEILNKKNLSVIKLDERDEVFDFLDPFIERFNLAVER</sequence>
<dbReference type="EMBL" id="UINC01157184">
    <property type="protein sequence ID" value="SVD54034.1"/>
    <property type="molecule type" value="Genomic_DNA"/>
</dbReference>
<gene>
    <name evidence="1" type="ORF">METZ01_LOCUS406888</name>
</gene>
<feature type="non-terminal residue" evidence="1">
    <location>
        <position position="65"/>
    </location>
</feature>
<reference evidence="1" key="1">
    <citation type="submission" date="2018-05" db="EMBL/GenBank/DDBJ databases">
        <authorList>
            <person name="Lanie J.A."/>
            <person name="Ng W.-L."/>
            <person name="Kazmierczak K.M."/>
            <person name="Andrzejewski T.M."/>
            <person name="Davidsen T.M."/>
            <person name="Wayne K.J."/>
            <person name="Tettelin H."/>
            <person name="Glass J.I."/>
            <person name="Rusch D."/>
            <person name="Podicherti R."/>
            <person name="Tsui H.-C.T."/>
            <person name="Winkler M.E."/>
        </authorList>
    </citation>
    <scope>NUCLEOTIDE SEQUENCE</scope>
</reference>
<protein>
    <submittedName>
        <fullName evidence="1">Uncharacterized protein</fullName>
    </submittedName>
</protein>
<accession>A0A382W5U8</accession>
<dbReference type="AlphaFoldDB" id="A0A382W5U8"/>
<evidence type="ECO:0000313" key="1">
    <source>
        <dbReference type="EMBL" id="SVD54034.1"/>
    </source>
</evidence>
<name>A0A382W5U8_9ZZZZ</name>
<proteinExistence type="predicted"/>